<dbReference type="Proteomes" id="UP001642360">
    <property type="component" value="Unassembled WGS sequence"/>
</dbReference>
<evidence type="ECO:0000256" key="1">
    <source>
        <dbReference type="SAM" id="MobiDB-lite"/>
    </source>
</evidence>
<dbReference type="EMBL" id="CAUOFW020009037">
    <property type="protein sequence ID" value="CAK9184595.1"/>
    <property type="molecule type" value="Genomic_DNA"/>
</dbReference>
<evidence type="ECO:0000313" key="2">
    <source>
        <dbReference type="EMBL" id="CAK9184595.1"/>
    </source>
</evidence>
<evidence type="ECO:0008006" key="4">
    <source>
        <dbReference type="Google" id="ProtNLM"/>
    </source>
</evidence>
<reference evidence="2 3" key="1">
    <citation type="submission" date="2024-02" db="EMBL/GenBank/DDBJ databases">
        <authorList>
            <person name="Vignale AGUSTIN F."/>
            <person name="Sosa J E."/>
            <person name="Modenutti C."/>
        </authorList>
    </citation>
    <scope>NUCLEOTIDE SEQUENCE [LARGE SCALE GENOMIC DNA]</scope>
</reference>
<protein>
    <recommendedName>
        <fullName evidence="4">Josephin-like protein</fullName>
    </recommendedName>
</protein>
<sequence>MSVGGIGRVCVRSDIDEKTTTMFTQRSSSKREGGGTKSRFTGNCSTFRLPKRSELSPMKYLKHVGHKMAAALRLVSRRRRGSPKVSSSQKAKTCVAPVDSHRAEAIDDCIEFINSSSSLQRSNSSVGHKGTEVGVQFLDIAYGLVPESGDVHSCLGLLVPGRLGLAASHEEDRCR</sequence>
<feature type="region of interest" description="Disordered" evidence="1">
    <location>
        <begin position="20"/>
        <end position="43"/>
    </location>
</feature>
<dbReference type="PANTHER" id="PTHR34355">
    <property type="entry name" value="JOSEPHIN-LIKE PROTEIN"/>
    <property type="match status" value="1"/>
</dbReference>
<organism evidence="2 3">
    <name type="scientific">Ilex paraguariensis</name>
    <name type="common">yerba mate</name>
    <dbReference type="NCBI Taxonomy" id="185542"/>
    <lineage>
        <taxon>Eukaryota</taxon>
        <taxon>Viridiplantae</taxon>
        <taxon>Streptophyta</taxon>
        <taxon>Embryophyta</taxon>
        <taxon>Tracheophyta</taxon>
        <taxon>Spermatophyta</taxon>
        <taxon>Magnoliopsida</taxon>
        <taxon>eudicotyledons</taxon>
        <taxon>Gunneridae</taxon>
        <taxon>Pentapetalae</taxon>
        <taxon>asterids</taxon>
        <taxon>campanulids</taxon>
        <taxon>Aquifoliales</taxon>
        <taxon>Aquifoliaceae</taxon>
        <taxon>Ilex</taxon>
    </lineage>
</organism>
<evidence type="ECO:0000313" key="3">
    <source>
        <dbReference type="Proteomes" id="UP001642360"/>
    </source>
</evidence>
<comment type="caution">
    <text evidence="2">The sequence shown here is derived from an EMBL/GenBank/DDBJ whole genome shotgun (WGS) entry which is preliminary data.</text>
</comment>
<dbReference type="AlphaFoldDB" id="A0ABC8UU44"/>
<gene>
    <name evidence="2" type="ORF">ILEXP_LOCUS54929</name>
</gene>
<keyword evidence="3" id="KW-1185">Reference proteome</keyword>
<name>A0ABC8UU44_9AQUA</name>
<accession>A0ABC8UU44</accession>
<proteinExistence type="predicted"/>
<dbReference type="PANTHER" id="PTHR34355:SF1">
    <property type="entry name" value="JOSEPHIN-LIKE PROTEIN"/>
    <property type="match status" value="1"/>
</dbReference>